<feature type="non-terminal residue" evidence="1">
    <location>
        <position position="1"/>
    </location>
</feature>
<gene>
    <name evidence="1" type="ORF">HAX54_040376</name>
</gene>
<protein>
    <submittedName>
        <fullName evidence="1">Uncharacterized protein</fullName>
    </submittedName>
</protein>
<name>A0ABS8VPG3_DATST</name>
<evidence type="ECO:0000313" key="2">
    <source>
        <dbReference type="Proteomes" id="UP000823775"/>
    </source>
</evidence>
<evidence type="ECO:0000313" key="1">
    <source>
        <dbReference type="EMBL" id="MCE0482042.1"/>
    </source>
</evidence>
<reference evidence="1 2" key="1">
    <citation type="journal article" date="2021" name="BMC Genomics">
        <title>Datura genome reveals duplications of psychoactive alkaloid biosynthetic genes and high mutation rate following tissue culture.</title>
        <authorList>
            <person name="Rajewski A."/>
            <person name="Carter-House D."/>
            <person name="Stajich J."/>
            <person name="Litt A."/>
        </authorList>
    </citation>
    <scope>NUCLEOTIDE SEQUENCE [LARGE SCALE GENOMIC DNA]</scope>
    <source>
        <strain evidence="1">AR-01</strain>
    </source>
</reference>
<comment type="caution">
    <text evidence="1">The sequence shown here is derived from an EMBL/GenBank/DDBJ whole genome shotgun (WGS) entry which is preliminary data.</text>
</comment>
<feature type="non-terminal residue" evidence="1">
    <location>
        <position position="52"/>
    </location>
</feature>
<proteinExistence type="predicted"/>
<dbReference type="EMBL" id="JACEIK010005695">
    <property type="protein sequence ID" value="MCE0482042.1"/>
    <property type="molecule type" value="Genomic_DNA"/>
</dbReference>
<sequence>LLAGSSFRDPILLLPRQLHKVATPPPSLPVRGYLQLRVPPVKCFTHPSSSSQ</sequence>
<accession>A0ABS8VPG3</accession>
<keyword evidence="2" id="KW-1185">Reference proteome</keyword>
<dbReference type="Proteomes" id="UP000823775">
    <property type="component" value="Unassembled WGS sequence"/>
</dbReference>
<organism evidence="1 2">
    <name type="scientific">Datura stramonium</name>
    <name type="common">Jimsonweed</name>
    <name type="synonym">Common thornapple</name>
    <dbReference type="NCBI Taxonomy" id="4076"/>
    <lineage>
        <taxon>Eukaryota</taxon>
        <taxon>Viridiplantae</taxon>
        <taxon>Streptophyta</taxon>
        <taxon>Embryophyta</taxon>
        <taxon>Tracheophyta</taxon>
        <taxon>Spermatophyta</taxon>
        <taxon>Magnoliopsida</taxon>
        <taxon>eudicotyledons</taxon>
        <taxon>Gunneridae</taxon>
        <taxon>Pentapetalae</taxon>
        <taxon>asterids</taxon>
        <taxon>lamiids</taxon>
        <taxon>Solanales</taxon>
        <taxon>Solanaceae</taxon>
        <taxon>Solanoideae</taxon>
        <taxon>Datureae</taxon>
        <taxon>Datura</taxon>
    </lineage>
</organism>